<protein>
    <recommendedName>
        <fullName evidence="1">PPM-type phosphatase domain-containing protein</fullName>
    </recommendedName>
</protein>
<reference evidence="2" key="1">
    <citation type="journal article" date="2020" name="Nature">
        <title>Giant virus diversity and host interactions through global metagenomics.</title>
        <authorList>
            <person name="Schulz F."/>
            <person name="Roux S."/>
            <person name="Paez-Espino D."/>
            <person name="Jungbluth S."/>
            <person name="Walsh D.A."/>
            <person name="Denef V.J."/>
            <person name="McMahon K.D."/>
            <person name="Konstantinidis K.T."/>
            <person name="Eloe-Fadrosh E.A."/>
            <person name="Kyrpides N.C."/>
            <person name="Woyke T."/>
        </authorList>
    </citation>
    <scope>NUCLEOTIDE SEQUENCE</scope>
    <source>
        <strain evidence="2">GVMAG-S-1101172-89</strain>
    </source>
</reference>
<dbReference type="Gene3D" id="3.60.40.10">
    <property type="entry name" value="PPM-type phosphatase domain"/>
    <property type="match status" value="1"/>
</dbReference>
<dbReference type="InterPro" id="IPR001932">
    <property type="entry name" value="PPM-type_phosphatase-like_dom"/>
</dbReference>
<dbReference type="PROSITE" id="PS51746">
    <property type="entry name" value="PPM_2"/>
    <property type="match status" value="1"/>
</dbReference>
<dbReference type="InterPro" id="IPR036457">
    <property type="entry name" value="PPM-type-like_dom_sf"/>
</dbReference>
<accession>A0A6C0K4U1</accession>
<proteinExistence type="predicted"/>
<dbReference type="SMART" id="SM00332">
    <property type="entry name" value="PP2Cc"/>
    <property type="match status" value="1"/>
</dbReference>
<dbReference type="AlphaFoldDB" id="A0A6C0K4U1"/>
<dbReference type="CDD" id="cd00143">
    <property type="entry name" value="PP2Cc"/>
    <property type="match status" value="1"/>
</dbReference>
<dbReference type="Pfam" id="PF00481">
    <property type="entry name" value="PP2C"/>
    <property type="match status" value="1"/>
</dbReference>
<sequence>MKTGVWKIDGRGRPSEDRSFVKELPGGILIVGVFDGHSGLFTVDFTVKCLPVAISEMIGRLNPEDEAAMRSGIKAVFIGHDKKLAGQGALSYRDSGSTATVAIVTPKQVYIAYLGDSPACVFDPTTGEIYGSIGKHDPSSQTERSRIYANGGTVTMDAGDAPRVDGCLMVSRAFGDFSMKFANGNRPTESEWSTDWSTGFRVVADPDIVVIPRPASGGLLAIYSDGLVETTEGDKYRSYEDVVQGIVAEHKGSETLEQCAKRCIEKQVASFVNEPSHYSGDDITLVLVHLPGLVVSAPVIGGSAAAGQTRKNRVGHRRTRSNKRRMARSFYI</sequence>
<dbReference type="SUPFAM" id="SSF81606">
    <property type="entry name" value="PP2C-like"/>
    <property type="match status" value="1"/>
</dbReference>
<evidence type="ECO:0000313" key="2">
    <source>
        <dbReference type="EMBL" id="QHU12739.1"/>
    </source>
</evidence>
<evidence type="ECO:0000259" key="1">
    <source>
        <dbReference type="PROSITE" id="PS51746"/>
    </source>
</evidence>
<name>A0A6C0K4U1_9ZZZZ</name>
<dbReference type="EMBL" id="MN740809">
    <property type="protein sequence ID" value="QHU12739.1"/>
    <property type="molecule type" value="Genomic_DNA"/>
</dbReference>
<dbReference type="InterPro" id="IPR015655">
    <property type="entry name" value="PP2C"/>
</dbReference>
<organism evidence="2">
    <name type="scientific">viral metagenome</name>
    <dbReference type="NCBI Taxonomy" id="1070528"/>
    <lineage>
        <taxon>unclassified sequences</taxon>
        <taxon>metagenomes</taxon>
        <taxon>organismal metagenomes</taxon>
    </lineage>
</organism>
<dbReference type="PANTHER" id="PTHR47992">
    <property type="entry name" value="PROTEIN PHOSPHATASE"/>
    <property type="match status" value="1"/>
</dbReference>
<feature type="domain" description="PPM-type phosphatase" evidence="1">
    <location>
        <begin position="2"/>
        <end position="290"/>
    </location>
</feature>
<dbReference type="GO" id="GO:0004722">
    <property type="term" value="F:protein serine/threonine phosphatase activity"/>
    <property type="evidence" value="ECO:0007669"/>
    <property type="project" value="InterPro"/>
</dbReference>